<keyword evidence="1" id="KW-0732">Signal</keyword>
<gene>
    <name evidence="2" type="ORF">KSV97_00350</name>
    <name evidence="3" type="ORF">KSW06_00355</name>
</gene>
<accession>A0AAW4MUS6</accession>
<evidence type="ECO:0000313" key="3">
    <source>
        <dbReference type="EMBL" id="MBV3391725.1"/>
    </source>
</evidence>
<reference evidence="2 5" key="1">
    <citation type="submission" date="2021-06" db="EMBL/GenBank/DDBJ databases">
        <title>Collection of gut derived symbiotic bacterial strains cultured from healthy donors.</title>
        <authorList>
            <person name="Lin H."/>
            <person name="Littmann E."/>
            <person name="Pamer E.G."/>
        </authorList>
    </citation>
    <scope>NUCLEOTIDE SEQUENCE</scope>
    <source>
        <strain evidence="3 5">MSK.21.70</strain>
        <strain evidence="2">MSK.21.82</strain>
    </source>
</reference>
<dbReference type="EMBL" id="JAHOEL010000002">
    <property type="protein sequence ID" value="MBV3391725.1"/>
    <property type="molecule type" value="Genomic_DNA"/>
</dbReference>
<name>A0AAW4MUS6_9FIRM</name>
<evidence type="ECO:0008006" key="6">
    <source>
        <dbReference type="Google" id="ProtNLM"/>
    </source>
</evidence>
<comment type="caution">
    <text evidence="2">The sequence shown here is derived from an EMBL/GenBank/DDBJ whole genome shotgun (WGS) entry which is preliminary data.</text>
</comment>
<proteinExistence type="predicted"/>
<sequence length="163" mass="18981">MKKLLVVLLCLFMTACGAKTKDSDTSDSVLKKYKEDLLYIKKTKEFDNISDKMNIKLYYTKINEGYRYELVIDEPKENMYNIKAISYSSSCLDDYQPTIGYFDKDTYSMVPGVVDKKKNIYKGISLSGRVKKKDSLKVFVHYDQNESDSDESYSYCFEVKNEN</sequence>
<evidence type="ECO:0000256" key="1">
    <source>
        <dbReference type="SAM" id="SignalP"/>
    </source>
</evidence>
<dbReference type="Proteomes" id="UP001196408">
    <property type="component" value="Unassembled WGS sequence"/>
</dbReference>
<feature type="chain" id="PRO_5043509620" description="DUF5067 domain-containing protein" evidence="1">
    <location>
        <begin position="19"/>
        <end position="163"/>
    </location>
</feature>
<dbReference type="EMBL" id="JAHOEF010000002">
    <property type="protein sequence ID" value="MBV3381702.1"/>
    <property type="molecule type" value="Genomic_DNA"/>
</dbReference>
<dbReference type="RefSeq" id="WP_217746840.1">
    <property type="nucleotide sequence ID" value="NZ_JAHOEB010000002.1"/>
</dbReference>
<feature type="signal peptide" evidence="1">
    <location>
        <begin position="1"/>
        <end position="18"/>
    </location>
</feature>
<protein>
    <recommendedName>
        <fullName evidence="6">DUF5067 domain-containing protein</fullName>
    </recommendedName>
</protein>
<organism evidence="2 4">
    <name type="scientific">Catenibacterium mitsuokai</name>
    <dbReference type="NCBI Taxonomy" id="100886"/>
    <lineage>
        <taxon>Bacteria</taxon>
        <taxon>Bacillati</taxon>
        <taxon>Bacillota</taxon>
        <taxon>Erysipelotrichia</taxon>
        <taxon>Erysipelotrichales</taxon>
        <taxon>Coprobacillaceae</taxon>
        <taxon>Catenibacterium</taxon>
    </lineage>
</organism>
<dbReference type="AlphaFoldDB" id="A0AAW4MUS6"/>
<evidence type="ECO:0000313" key="4">
    <source>
        <dbReference type="Proteomes" id="UP001196408"/>
    </source>
</evidence>
<keyword evidence="5" id="KW-1185">Reference proteome</keyword>
<evidence type="ECO:0000313" key="5">
    <source>
        <dbReference type="Proteomes" id="UP001197492"/>
    </source>
</evidence>
<dbReference type="PROSITE" id="PS51257">
    <property type="entry name" value="PROKAR_LIPOPROTEIN"/>
    <property type="match status" value="1"/>
</dbReference>
<evidence type="ECO:0000313" key="2">
    <source>
        <dbReference type="EMBL" id="MBV3381702.1"/>
    </source>
</evidence>
<dbReference type="Proteomes" id="UP001197492">
    <property type="component" value="Unassembled WGS sequence"/>
</dbReference>